<organism evidence="3 4">
    <name type="scientific">Coniosporium apollinis (strain CBS 100218)</name>
    <name type="common">Rock-inhabiting black yeast</name>
    <dbReference type="NCBI Taxonomy" id="1168221"/>
    <lineage>
        <taxon>Eukaryota</taxon>
        <taxon>Fungi</taxon>
        <taxon>Dikarya</taxon>
        <taxon>Ascomycota</taxon>
        <taxon>Pezizomycotina</taxon>
        <taxon>Dothideomycetes</taxon>
        <taxon>Dothideomycetes incertae sedis</taxon>
        <taxon>Coniosporium</taxon>
    </lineage>
</organism>
<keyword evidence="4" id="KW-1185">Reference proteome</keyword>
<feature type="region of interest" description="Disordered" evidence="1">
    <location>
        <begin position="127"/>
        <end position="151"/>
    </location>
</feature>
<dbReference type="Proteomes" id="UP000016924">
    <property type="component" value="Unassembled WGS sequence"/>
</dbReference>
<name>R7YMD5_CONA1</name>
<sequence length="151" mass="16285">MTEEAMDDKTIIIITFVALLTVCFMALGSVIHQLSKEISRSRDDILSSLSSLRDAILLLNQDAITQLHNGSLIMANRLAELRNMEASLADIQRGTDGIRADVARLKRLADSLEPQLRRMRDVPAADFRSSASAGASADDGLDADVGSSADV</sequence>
<accession>R7YMD5</accession>
<gene>
    <name evidence="3" type="ORF">W97_02254</name>
</gene>
<evidence type="ECO:0000313" key="3">
    <source>
        <dbReference type="EMBL" id="EON63028.1"/>
    </source>
</evidence>
<evidence type="ECO:0000313" key="4">
    <source>
        <dbReference type="Proteomes" id="UP000016924"/>
    </source>
</evidence>
<dbReference type="AlphaFoldDB" id="R7YMD5"/>
<keyword evidence="2" id="KW-0812">Transmembrane</keyword>
<protein>
    <submittedName>
        <fullName evidence="3">Uncharacterized protein</fullName>
    </submittedName>
</protein>
<feature type="transmembrane region" description="Helical" evidence="2">
    <location>
        <begin position="12"/>
        <end position="32"/>
    </location>
</feature>
<keyword evidence="2" id="KW-0472">Membrane</keyword>
<dbReference type="HOGENOM" id="CLU_1731362_0_0_1"/>
<keyword evidence="2" id="KW-1133">Transmembrane helix</keyword>
<reference evidence="4" key="1">
    <citation type="submission" date="2012-06" db="EMBL/GenBank/DDBJ databases">
        <title>The genome sequence of Coniosporium apollinis CBS 100218.</title>
        <authorList>
            <consortium name="The Broad Institute Genome Sequencing Platform"/>
            <person name="Cuomo C."/>
            <person name="Gorbushina A."/>
            <person name="Noack S."/>
            <person name="Walker B."/>
            <person name="Young S.K."/>
            <person name="Zeng Q."/>
            <person name="Gargeya S."/>
            <person name="Fitzgerald M."/>
            <person name="Haas B."/>
            <person name="Abouelleil A."/>
            <person name="Alvarado L."/>
            <person name="Arachchi H.M."/>
            <person name="Berlin A.M."/>
            <person name="Chapman S.B."/>
            <person name="Goldberg J."/>
            <person name="Griggs A."/>
            <person name="Gujja S."/>
            <person name="Hansen M."/>
            <person name="Howarth C."/>
            <person name="Imamovic A."/>
            <person name="Larimer J."/>
            <person name="McCowan C."/>
            <person name="Montmayeur A."/>
            <person name="Murphy C."/>
            <person name="Neiman D."/>
            <person name="Pearson M."/>
            <person name="Priest M."/>
            <person name="Roberts A."/>
            <person name="Saif S."/>
            <person name="Shea T."/>
            <person name="Sisk P."/>
            <person name="Sykes S."/>
            <person name="Wortman J."/>
            <person name="Nusbaum C."/>
            <person name="Birren B."/>
        </authorList>
    </citation>
    <scope>NUCLEOTIDE SEQUENCE [LARGE SCALE GENOMIC DNA]</scope>
    <source>
        <strain evidence="4">CBS 100218</strain>
    </source>
</reference>
<dbReference type="RefSeq" id="XP_007778345.1">
    <property type="nucleotide sequence ID" value="XM_007780155.1"/>
</dbReference>
<proteinExistence type="predicted"/>
<evidence type="ECO:0000256" key="2">
    <source>
        <dbReference type="SAM" id="Phobius"/>
    </source>
</evidence>
<dbReference type="EMBL" id="JH767561">
    <property type="protein sequence ID" value="EON63028.1"/>
    <property type="molecule type" value="Genomic_DNA"/>
</dbReference>
<evidence type="ECO:0000256" key="1">
    <source>
        <dbReference type="SAM" id="MobiDB-lite"/>
    </source>
</evidence>
<dbReference type="GeneID" id="19899565"/>